<evidence type="ECO:0000313" key="2">
    <source>
        <dbReference type="Proteomes" id="UP000193986"/>
    </source>
</evidence>
<dbReference type="AlphaFoldDB" id="A0A1Y2B8L6"/>
<gene>
    <name evidence="1" type="ORF">BCR39DRAFT_107469</name>
</gene>
<sequence length="102" mass="12042">MDEMIKKHLWSAIKLDGRLSSRGSYGVQYHAKMLMKKGLGKQVEMSEDSMMIDIDPVNWDVGYRMFDIYVVISKQETNKERREIKIYCTYTVLQCRYITCSD</sequence>
<proteinExistence type="predicted"/>
<dbReference type="InParanoid" id="A0A1Y2B8L6"/>
<organism evidence="1 2">
    <name type="scientific">Naematelia encephala</name>
    <dbReference type="NCBI Taxonomy" id="71784"/>
    <lineage>
        <taxon>Eukaryota</taxon>
        <taxon>Fungi</taxon>
        <taxon>Dikarya</taxon>
        <taxon>Basidiomycota</taxon>
        <taxon>Agaricomycotina</taxon>
        <taxon>Tremellomycetes</taxon>
        <taxon>Tremellales</taxon>
        <taxon>Naemateliaceae</taxon>
        <taxon>Naematelia</taxon>
    </lineage>
</organism>
<dbReference type="EMBL" id="MCFC01000018">
    <property type="protein sequence ID" value="ORY30837.1"/>
    <property type="molecule type" value="Genomic_DNA"/>
</dbReference>
<name>A0A1Y2B8L6_9TREE</name>
<keyword evidence="2" id="KW-1185">Reference proteome</keyword>
<evidence type="ECO:0000313" key="1">
    <source>
        <dbReference type="EMBL" id="ORY30837.1"/>
    </source>
</evidence>
<dbReference type="OrthoDB" id="2564578at2759"/>
<dbReference type="Proteomes" id="UP000193986">
    <property type="component" value="Unassembled WGS sequence"/>
</dbReference>
<comment type="caution">
    <text evidence="1">The sequence shown here is derived from an EMBL/GenBank/DDBJ whole genome shotgun (WGS) entry which is preliminary data.</text>
</comment>
<reference evidence="1 2" key="1">
    <citation type="submission" date="2016-07" db="EMBL/GenBank/DDBJ databases">
        <title>Pervasive Adenine N6-methylation of Active Genes in Fungi.</title>
        <authorList>
            <consortium name="DOE Joint Genome Institute"/>
            <person name="Mondo S.J."/>
            <person name="Dannebaum R.O."/>
            <person name="Kuo R.C."/>
            <person name="Labutti K."/>
            <person name="Haridas S."/>
            <person name="Kuo A."/>
            <person name="Salamov A."/>
            <person name="Ahrendt S.R."/>
            <person name="Lipzen A."/>
            <person name="Sullivan W."/>
            <person name="Andreopoulos W.B."/>
            <person name="Clum A."/>
            <person name="Lindquist E."/>
            <person name="Daum C."/>
            <person name="Ramamoorthy G.K."/>
            <person name="Gryganskyi A."/>
            <person name="Culley D."/>
            <person name="Magnuson J.K."/>
            <person name="James T.Y."/>
            <person name="O'Malley M.A."/>
            <person name="Stajich J.E."/>
            <person name="Spatafora J.W."/>
            <person name="Visel A."/>
            <person name="Grigoriev I.V."/>
        </authorList>
    </citation>
    <scope>NUCLEOTIDE SEQUENCE [LARGE SCALE GENOMIC DNA]</scope>
    <source>
        <strain evidence="1 2">68-887.2</strain>
    </source>
</reference>
<protein>
    <submittedName>
        <fullName evidence="1">Uncharacterized protein</fullName>
    </submittedName>
</protein>
<accession>A0A1Y2B8L6</accession>